<keyword evidence="9" id="KW-1133">Transmembrane helix</keyword>
<comment type="subcellular location">
    <subcellularLocation>
        <location evidence="1">Endosome membrane</location>
        <topology evidence="1">Peripheral membrane protein</topology>
        <orientation evidence="1">Cytoplasmic side</orientation>
    </subcellularLocation>
    <subcellularLocation>
        <location evidence="2">Late endosome membrane</location>
    </subcellularLocation>
    <subcellularLocation>
        <location evidence="3">Lysosome membrane</location>
        <topology evidence="3">Peripheral membrane protein</topology>
        <orientation evidence="3">Cytoplasmic side</orientation>
    </subcellularLocation>
</comment>
<evidence type="ECO:0000256" key="2">
    <source>
        <dbReference type="ARBA" id="ARBA00004414"/>
    </source>
</evidence>
<evidence type="ECO:0000256" key="1">
    <source>
        <dbReference type="ARBA" id="ARBA00004125"/>
    </source>
</evidence>
<dbReference type="InterPro" id="IPR037519">
    <property type="entry name" value="LITAF_fam"/>
</dbReference>
<gene>
    <name evidence="11" type="ORF">AALO_G00090350</name>
</gene>
<feature type="compositionally biased region" description="Polar residues" evidence="8">
    <location>
        <begin position="34"/>
        <end position="50"/>
    </location>
</feature>
<keyword evidence="9" id="KW-0812">Transmembrane</keyword>
<feature type="transmembrane region" description="Helical" evidence="9">
    <location>
        <begin position="293"/>
        <end position="316"/>
    </location>
</feature>
<feature type="compositionally biased region" description="Basic and acidic residues" evidence="8">
    <location>
        <begin position="18"/>
        <end position="33"/>
    </location>
</feature>
<dbReference type="GO" id="GO:0005634">
    <property type="term" value="C:nucleus"/>
    <property type="evidence" value="ECO:0007669"/>
    <property type="project" value="TreeGrafter"/>
</dbReference>
<keyword evidence="12" id="KW-1185">Reference proteome</keyword>
<comment type="caution">
    <text evidence="11">The sequence shown here is derived from an EMBL/GenBank/DDBJ whole genome shotgun (WGS) entry which is preliminary data.</text>
</comment>
<dbReference type="GO" id="GO:0098560">
    <property type="term" value="C:cytoplasmic side of late endosome membrane"/>
    <property type="evidence" value="ECO:0007669"/>
    <property type="project" value="TreeGrafter"/>
</dbReference>
<dbReference type="SMART" id="SM00714">
    <property type="entry name" value="LITAF"/>
    <property type="match status" value="1"/>
</dbReference>
<dbReference type="Proteomes" id="UP000823561">
    <property type="component" value="Chromosome 7"/>
</dbReference>
<dbReference type="GO" id="GO:0098574">
    <property type="term" value="C:cytoplasmic side of lysosomal membrane"/>
    <property type="evidence" value="ECO:0007669"/>
    <property type="project" value="TreeGrafter"/>
</dbReference>
<evidence type="ECO:0000256" key="7">
    <source>
        <dbReference type="ARBA" id="ARBA00023136"/>
    </source>
</evidence>
<dbReference type="AlphaFoldDB" id="A0AAV6GSK0"/>
<proteinExistence type="inferred from homology"/>
<dbReference type="EMBL" id="JADWDJ010000007">
    <property type="protein sequence ID" value="KAG5277694.1"/>
    <property type="molecule type" value="Genomic_DNA"/>
</dbReference>
<sequence length="340" mass="36967">MDQSDGPASQTPTSVHSKASDDRPPMAAEHDVINQESITITTDGQTSTEIQSEDTDPKADTNSTPEDLDRHDPHVTTVTTQAPLSDQQSPVPNTAVTSGQEKKSDTFLQRMKNADTMGEKFNEVKTSMTHGAQKIGGMIDEKIRSLNAHKDLQMTMVPAEGTPVAQTTCFMPPAVVQAQTLQSSTVTQAQVEYTQSPIETQLQPAYAQSPMETKNQAATMATSPQYMHPQGPAVVQPQTINPQVMAAPYNQFQNQGSGVVIVSGSLGDQPSVTVCPNCGKRVMTRVVFKSGPFSWVMCSTCIIFGLVFGCCVIPFFMDYFKDAHHFCPECGNPLHVHKRM</sequence>
<keyword evidence="7 9" id="KW-0472">Membrane</keyword>
<organism evidence="11 12">
    <name type="scientific">Alosa alosa</name>
    <name type="common">allis shad</name>
    <dbReference type="NCBI Taxonomy" id="278164"/>
    <lineage>
        <taxon>Eukaryota</taxon>
        <taxon>Metazoa</taxon>
        <taxon>Chordata</taxon>
        <taxon>Craniata</taxon>
        <taxon>Vertebrata</taxon>
        <taxon>Euteleostomi</taxon>
        <taxon>Actinopterygii</taxon>
        <taxon>Neopterygii</taxon>
        <taxon>Teleostei</taxon>
        <taxon>Clupei</taxon>
        <taxon>Clupeiformes</taxon>
        <taxon>Clupeoidei</taxon>
        <taxon>Clupeidae</taxon>
        <taxon>Alosa</taxon>
    </lineage>
</organism>
<dbReference type="PANTHER" id="PTHR23292:SF28">
    <property type="entry name" value="LIPOPOLYSACCHARIDE-INDUCED TUMOR NECROSIS FACTOR-ALPHA FACTOR-LIKE"/>
    <property type="match status" value="1"/>
</dbReference>
<evidence type="ECO:0000259" key="10">
    <source>
        <dbReference type="PROSITE" id="PS51837"/>
    </source>
</evidence>
<evidence type="ECO:0000256" key="4">
    <source>
        <dbReference type="ARBA" id="ARBA00005975"/>
    </source>
</evidence>
<protein>
    <recommendedName>
        <fullName evidence="10">LITAF domain-containing protein</fullName>
    </recommendedName>
</protein>
<dbReference type="Pfam" id="PF10601">
    <property type="entry name" value="zf-LITAF-like"/>
    <property type="match status" value="1"/>
</dbReference>
<evidence type="ECO:0000256" key="3">
    <source>
        <dbReference type="ARBA" id="ARBA00004630"/>
    </source>
</evidence>
<evidence type="ECO:0000256" key="6">
    <source>
        <dbReference type="ARBA" id="ARBA00022833"/>
    </source>
</evidence>
<comment type="similarity">
    <text evidence="4">Belongs to the CDIP1/LITAF family.</text>
</comment>
<reference evidence="11" key="1">
    <citation type="submission" date="2020-10" db="EMBL/GenBank/DDBJ databases">
        <title>Chromosome-scale genome assembly of the Allis shad, Alosa alosa.</title>
        <authorList>
            <person name="Margot Z."/>
            <person name="Christophe K."/>
            <person name="Cabau C."/>
            <person name="Louis A."/>
            <person name="Berthelot C."/>
            <person name="Parey E."/>
            <person name="Roest Crollius H."/>
            <person name="Montfort J."/>
            <person name="Robinson-Rechavi M."/>
            <person name="Bucao C."/>
            <person name="Bouchez O."/>
            <person name="Gislard M."/>
            <person name="Lluch J."/>
            <person name="Milhes M."/>
            <person name="Lampietro C."/>
            <person name="Lopez Roques C."/>
            <person name="Donnadieu C."/>
            <person name="Braasch I."/>
            <person name="Desvignes T."/>
            <person name="Postlethwait J."/>
            <person name="Bobe J."/>
            <person name="Guiguen Y."/>
        </authorList>
    </citation>
    <scope>NUCLEOTIDE SEQUENCE</scope>
    <source>
        <strain evidence="11">M-15738</strain>
        <tissue evidence="11">Blood</tissue>
    </source>
</reference>
<keyword evidence="5" id="KW-0479">Metal-binding</keyword>
<evidence type="ECO:0000256" key="8">
    <source>
        <dbReference type="SAM" id="MobiDB-lite"/>
    </source>
</evidence>
<dbReference type="InterPro" id="IPR006629">
    <property type="entry name" value="LITAF"/>
</dbReference>
<evidence type="ECO:0000313" key="12">
    <source>
        <dbReference type="Proteomes" id="UP000823561"/>
    </source>
</evidence>
<evidence type="ECO:0000313" key="11">
    <source>
        <dbReference type="EMBL" id="KAG5277694.1"/>
    </source>
</evidence>
<dbReference type="PROSITE" id="PS51837">
    <property type="entry name" value="LITAF"/>
    <property type="match status" value="1"/>
</dbReference>
<accession>A0AAV6GSK0</accession>
<feature type="compositionally biased region" description="Polar residues" evidence="8">
    <location>
        <begin position="76"/>
        <end position="99"/>
    </location>
</feature>
<evidence type="ECO:0000256" key="5">
    <source>
        <dbReference type="ARBA" id="ARBA00022723"/>
    </source>
</evidence>
<feature type="domain" description="LITAF" evidence="10">
    <location>
        <begin position="255"/>
        <end position="339"/>
    </location>
</feature>
<keyword evidence="6" id="KW-0862">Zinc</keyword>
<evidence type="ECO:0000256" key="9">
    <source>
        <dbReference type="SAM" id="Phobius"/>
    </source>
</evidence>
<name>A0AAV6GSK0_9TELE</name>
<dbReference type="PANTHER" id="PTHR23292">
    <property type="entry name" value="LIPOPOLYSACCHARIDE-INDUCED TUMOR NECROSIS FACTOR-ALPHA FACTOR"/>
    <property type="match status" value="1"/>
</dbReference>
<feature type="compositionally biased region" description="Polar residues" evidence="8">
    <location>
        <begin position="1"/>
        <end position="17"/>
    </location>
</feature>
<dbReference type="GO" id="GO:0008270">
    <property type="term" value="F:zinc ion binding"/>
    <property type="evidence" value="ECO:0007669"/>
    <property type="project" value="TreeGrafter"/>
</dbReference>
<feature type="region of interest" description="Disordered" evidence="8">
    <location>
        <begin position="1"/>
        <end position="106"/>
    </location>
</feature>